<sequence length="456" mass="51382">MEIPPLKDAKLPIEPSKQRRLSDSRRSRYSFASPPDEFVYEPGLSMLDNRDEKDIISKENINHVLYSDNINTLKQFNFEIRSLLEKHPTILDEISKDQEIVDDCIKAISLVTTGDGVETYCKCIYPFFKRNTVGFIDGGLLFNLRERLSVFPFRILDFIEVIPVLSGYARDAMISLGIIDDIIDFFLASNSPTEQVACAKVLMAQFTIPDPFQVEQIKPLIPKIVSMLSCNNIEALNLVYQTLSEINGRHQLFTADFLDLGVHEYLSKHIDDPKLVASCFTLAGNMSICEPEDIKKMVDCGLIDKYMKMTDEHPIDTNWCLSNCFESSPKELFPILKDFIPKQIKKNTPQTTGFVATVLLFATSINLPFVLQEGGLQNVLSRCDSTDDDLVAKCLDAIARILILSHTKPAIGELVKGIIVLPEYVAKINVTKEQSTDPLVKEVATQILEHISNIKQ</sequence>
<dbReference type="Gene3D" id="1.25.10.10">
    <property type="entry name" value="Leucine-rich Repeat Variant"/>
    <property type="match status" value="1"/>
</dbReference>
<dbReference type="SUPFAM" id="SSF48371">
    <property type="entry name" value="ARM repeat"/>
    <property type="match status" value="1"/>
</dbReference>
<dbReference type="VEuPathDB" id="TrichDB:TVAG_228760"/>
<dbReference type="EMBL" id="DS113206">
    <property type="protein sequence ID" value="EAY19613.1"/>
    <property type="molecule type" value="Genomic_DNA"/>
</dbReference>
<evidence type="ECO:0008006" key="4">
    <source>
        <dbReference type="Google" id="ProtNLM"/>
    </source>
</evidence>
<proteinExistence type="predicted"/>
<evidence type="ECO:0000256" key="1">
    <source>
        <dbReference type="SAM" id="MobiDB-lite"/>
    </source>
</evidence>
<dbReference type="InterPro" id="IPR016024">
    <property type="entry name" value="ARM-type_fold"/>
</dbReference>
<dbReference type="InterPro" id="IPR011989">
    <property type="entry name" value="ARM-like"/>
</dbReference>
<dbReference type="InParanoid" id="A2DJ38"/>
<dbReference type="KEGG" id="tva:5465141"/>
<dbReference type="GO" id="GO:0061608">
    <property type="term" value="F:nuclear import signal receptor activity"/>
    <property type="evidence" value="ECO:0000318"/>
    <property type="project" value="GO_Central"/>
</dbReference>
<dbReference type="GO" id="GO:0008139">
    <property type="term" value="F:nuclear localization sequence binding"/>
    <property type="evidence" value="ECO:0000318"/>
    <property type="project" value="GO_Central"/>
</dbReference>
<dbReference type="RefSeq" id="XP_001580599.1">
    <property type="nucleotide sequence ID" value="XM_001580549.1"/>
</dbReference>
<evidence type="ECO:0000313" key="2">
    <source>
        <dbReference type="EMBL" id="EAY19613.1"/>
    </source>
</evidence>
<protein>
    <recommendedName>
        <fullName evidence="4">Armadillo/beta-catenin-like repeat family protein</fullName>
    </recommendedName>
</protein>
<dbReference type="GO" id="GO:0006607">
    <property type="term" value="P:NLS-bearing protein import into nucleus"/>
    <property type="evidence" value="ECO:0000318"/>
    <property type="project" value="GO_Central"/>
</dbReference>
<evidence type="ECO:0000313" key="3">
    <source>
        <dbReference type="Proteomes" id="UP000001542"/>
    </source>
</evidence>
<dbReference type="AlphaFoldDB" id="A2DJ38"/>
<name>A2DJ38_TRIV3</name>
<reference evidence="2" key="2">
    <citation type="journal article" date="2007" name="Science">
        <title>Draft genome sequence of the sexually transmitted pathogen Trichomonas vaginalis.</title>
        <authorList>
            <person name="Carlton J.M."/>
            <person name="Hirt R.P."/>
            <person name="Silva J.C."/>
            <person name="Delcher A.L."/>
            <person name="Schatz M."/>
            <person name="Zhao Q."/>
            <person name="Wortman J.R."/>
            <person name="Bidwell S.L."/>
            <person name="Alsmark U.C.M."/>
            <person name="Besteiro S."/>
            <person name="Sicheritz-Ponten T."/>
            <person name="Noel C.J."/>
            <person name="Dacks J.B."/>
            <person name="Foster P.G."/>
            <person name="Simillion C."/>
            <person name="Van de Peer Y."/>
            <person name="Miranda-Saavedra D."/>
            <person name="Barton G.J."/>
            <person name="Westrop G.D."/>
            <person name="Mueller S."/>
            <person name="Dessi D."/>
            <person name="Fiori P.L."/>
            <person name="Ren Q."/>
            <person name="Paulsen I."/>
            <person name="Zhang H."/>
            <person name="Bastida-Corcuera F.D."/>
            <person name="Simoes-Barbosa A."/>
            <person name="Brown M.T."/>
            <person name="Hayes R.D."/>
            <person name="Mukherjee M."/>
            <person name="Okumura C.Y."/>
            <person name="Schneider R."/>
            <person name="Smith A.J."/>
            <person name="Vanacova S."/>
            <person name="Villalvazo M."/>
            <person name="Haas B.J."/>
            <person name="Pertea M."/>
            <person name="Feldblyum T.V."/>
            <person name="Utterback T.R."/>
            <person name="Shu C.L."/>
            <person name="Osoegawa K."/>
            <person name="de Jong P.J."/>
            <person name="Hrdy I."/>
            <person name="Horvathova L."/>
            <person name="Zubacova Z."/>
            <person name="Dolezal P."/>
            <person name="Malik S.B."/>
            <person name="Logsdon J.M. Jr."/>
            <person name="Henze K."/>
            <person name="Gupta A."/>
            <person name="Wang C.C."/>
            <person name="Dunne R.L."/>
            <person name="Upcroft J.A."/>
            <person name="Upcroft P."/>
            <person name="White O."/>
            <person name="Salzberg S.L."/>
            <person name="Tang P."/>
            <person name="Chiu C.-H."/>
            <person name="Lee Y.-S."/>
            <person name="Embley T.M."/>
            <person name="Coombs G.H."/>
            <person name="Mottram J.C."/>
            <person name="Tachezy J."/>
            <person name="Fraser-Liggett C.M."/>
            <person name="Johnson P.J."/>
        </authorList>
    </citation>
    <scope>NUCLEOTIDE SEQUENCE [LARGE SCALE GENOMIC DNA]</scope>
    <source>
        <strain evidence="2">G3</strain>
    </source>
</reference>
<dbReference type="SMR" id="A2DJ38"/>
<keyword evidence="3" id="KW-1185">Reference proteome</keyword>
<reference evidence="2" key="1">
    <citation type="submission" date="2006-10" db="EMBL/GenBank/DDBJ databases">
        <authorList>
            <person name="Amadeo P."/>
            <person name="Zhao Q."/>
            <person name="Wortman J."/>
            <person name="Fraser-Liggett C."/>
            <person name="Carlton J."/>
        </authorList>
    </citation>
    <scope>NUCLEOTIDE SEQUENCE</scope>
    <source>
        <strain evidence="2">G3</strain>
    </source>
</reference>
<organism evidence="2 3">
    <name type="scientific">Trichomonas vaginalis (strain ATCC PRA-98 / G3)</name>
    <dbReference type="NCBI Taxonomy" id="412133"/>
    <lineage>
        <taxon>Eukaryota</taxon>
        <taxon>Metamonada</taxon>
        <taxon>Parabasalia</taxon>
        <taxon>Trichomonadida</taxon>
        <taxon>Trichomonadidae</taxon>
        <taxon>Trichomonas</taxon>
    </lineage>
</organism>
<dbReference type="Proteomes" id="UP000001542">
    <property type="component" value="Unassembled WGS sequence"/>
</dbReference>
<dbReference type="VEuPathDB" id="TrichDB:TVAGG3_0470930"/>
<dbReference type="GO" id="GO:0005634">
    <property type="term" value="C:nucleus"/>
    <property type="evidence" value="ECO:0000318"/>
    <property type="project" value="GO_Central"/>
</dbReference>
<accession>A2DJ38</accession>
<feature type="region of interest" description="Disordered" evidence="1">
    <location>
        <begin position="1"/>
        <end position="34"/>
    </location>
</feature>
<feature type="compositionally biased region" description="Basic and acidic residues" evidence="1">
    <location>
        <begin position="1"/>
        <end position="26"/>
    </location>
</feature>
<gene>
    <name evidence="2" type="ORF">TVAG_228760</name>
</gene>